<dbReference type="EC" id="2.7.13.3" evidence="2"/>
<evidence type="ECO:0000256" key="8">
    <source>
        <dbReference type="PROSITE-ProRule" id="PRU00169"/>
    </source>
</evidence>
<evidence type="ECO:0000256" key="4">
    <source>
        <dbReference type="ARBA" id="ARBA00022553"/>
    </source>
</evidence>
<evidence type="ECO:0000256" key="7">
    <source>
        <dbReference type="ARBA" id="ARBA00024867"/>
    </source>
</evidence>
<dbReference type="RefSeq" id="WP_207668656.1">
    <property type="nucleotide sequence ID" value="NZ_SLUK01000004.1"/>
</dbReference>
<organism evidence="11 12">
    <name type="scientific">Harryflintia acetispora</name>
    <dbReference type="NCBI Taxonomy" id="1849041"/>
    <lineage>
        <taxon>Bacteria</taxon>
        <taxon>Bacillati</taxon>
        <taxon>Bacillota</taxon>
        <taxon>Clostridia</taxon>
        <taxon>Eubacteriales</taxon>
        <taxon>Oscillospiraceae</taxon>
        <taxon>Harryflintia</taxon>
    </lineage>
</organism>
<dbReference type="Gene3D" id="3.30.565.10">
    <property type="entry name" value="Histidine kinase-like ATPase, C-terminal domain"/>
    <property type="match status" value="1"/>
</dbReference>
<name>A0A9X8UKC5_9FIRM</name>
<keyword evidence="5 11" id="KW-0808">Transferase</keyword>
<dbReference type="SUPFAM" id="SSF47384">
    <property type="entry name" value="Homodimeric domain of signal transducing histidine kinase"/>
    <property type="match status" value="1"/>
</dbReference>
<comment type="function">
    <text evidence="7">May play the central regulatory role in sporulation. It may be an element of the effector pathway responsible for the activation of sporulation genes in response to nutritional stress. Spo0A may act in concert with spo0H (a sigma factor) to control the expression of some genes that are critical to the sporulation process.</text>
</comment>
<dbReference type="SMART" id="SM00387">
    <property type="entry name" value="HATPase_c"/>
    <property type="match status" value="1"/>
</dbReference>
<evidence type="ECO:0000259" key="10">
    <source>
        <dbReference type="PROSITE" id="PS50110"/>
    </source>
</evidence>
<comment type="caution">
    <text evidence="11">The sequence shown here is derived from an EMBL/GenBank/DDBJ whole genome shotgun (WGS) entry which is preliminary data.</text>
</comment>
<dbReference type="CDD" id="cd17546">
    <property type="entry name" value="REC_hyHK_CKI1_RcsC-like"/>
    <property type="match status" value="2"/>
</dbReference>
<dbReference type="InterPro" id="IPR036097">
    <property type="entry name" value="HisK_dim/P_sf"/>
</dbReference>
<dbReference type="Proteomes" id="UP000294682">
    <property type="component" value="Unassembled WGS sequence"/>
</dbReference>
<dbReference type="PRINTS" id="PR00344">
    <property type="entry name" value="BCTRLSENSOR"/>
</dbReference>
<feature type="domain" description="Response regulatory" evidence="10">
    <location>
        <begin position="539"/>
        <end position="659"/>
    </location>
</feature>
<dbReference type="SMART" id="SM00448">
    <property type="entry name" value="REC"/>
    <property type="match status" value="2"/>
</dbReference>
<dbReference type="SUPFAM" id="SSF55874">
    <property type="entry name" value="ATPase domain of HSP90 chaperone/DNA topoisomerase II/histidine kinase"/>
    <property type="match status" value="1"/>
</dbReference>
<comment type="catalytic activity">
    <reaction evidence="1">
        <text>ATP + protein L-histidine = ADP + protein N-phospho-L-histidine.</text>
        <dbReference type="EC" id="2.7.13.3"/>
    </reaction>
</comment>
<dbReference type="InterPro" id="IPR003661">
    <property type="entry name" value="HisK_dim/P_dom"/>
</dbReference>
<protein>
    <recommendedName>
        <fullName evidence="3">Stage 0 sporulation protein A homolog</fullName>
        <ecNumber evidence="2">2.7.13.3</ecNumber>
    </recommendedName>
</protein>
<dbReference type="InterPro" id="IPR035965">
    <property type="entry name" value="PAS-like_dom_sf"/>
</dbReference>
<keyword evidence="6" id="KW-0902">Two-component regulatory system</keyword>
<dbReference type="SUPFAM" id="SSF52172">
    <property type="entry name" value="CheY-like"/>
    <property type="match status" value="2"/>
</dbReference>
<keyword evidence="4 8" id="KW-0597">Phosphoprotein</keyword>
<dbReference type="PANTHER" id="PTHR45339">
    <property type="entry name" value="HYBRID SIGNAL TRANSDUCTION HISTIDINE KINASE J"/>
    <property type="match status" value="1"/>
</dbReference>
<evidence type="ECO:0000313" key="12">
    <source>
        <dbReference type="Proteomes" id="UP000294682"/>
    </source>
</evidence>
<sequence length="803" mass="89890">MATMPEEKPMERPAMALAADYEYNTLMRLLGVSVSKHLLDEHFTVIWANDFYYQLIGWPREEYEETFHNHCDLYYRNDQAEWKRLTDMVTDSLMNGRSGYNLVTPLRRRNGEYIWVKFSAAFSDEYVDGYQVAYTVMTNIDDLVRMQKEQSVTYDNIPGFVAKFCLRGDGLHLLDANDRFRAFFGCEGQCGPACGLSNLDTVQNRTTYVQNLPLMREGKHVHFTLQAVDHGGGNVWLQVNGECIDHIGGDPVYLVIYIDITDITEQRELQRQLEERSRLLHEALEAAKKANRAKSDFLSRMSHDIRTPMNAVMGMSAIAASHIDDKERVLDCLAKIDVSAKLLLSLINEVLDMSKIESGRITMAQEEFALGDVIQNIVTITQPSILEKGHSFDIHDYGIRHERVVGDPNRLEQVFLNVLSNSIKYTPDRGSIVLEMRETPCQREGYGRYEFIFRDNGYGMTPQFLEKLFTPFERADDETVHTIQGTGLGMAISQNIVRMMGGEIEVESAYGKGSAFTVSVCLQLQGEESEDFEMPDSRPVLVVDDDRIACETTCERLDEMGLDGRWVLSGGEAVKRVSEAHRAGEDFFAILIDMKMPGMDGIETARQIRAEVGAGVPIILLSAYDWTDYEAEARAAGINGFVGKPMLKSNLVYAFKRYVLGEAAPAAVTPAEPARSYAGKRLLLVEDNDLNREIATEILSGTGAAVETAANGLEAVERFSASSEGYYDLVFMDLQMPIMGGIEASVRIRGLQRKDAKAVPIVAMTANVFAEDVEQSKAAGMNDHLPKPLDLGQIARVLEQYIG</sequence>
<dbReference type="PANTHER" id="PTHR45339:SF1">
    <property type="entry name" value="HYBRID SIGNAL TRANSDUCTION HISTIDINE KINASE J"/>
    <property type="match status" value="1"/>
</dbReference>
<feature type="domain" description="Histidine kinase" evidence="9">
    <location>
        <begin position="300"/>
        <end position="524"/>
    </location>
</feature>
<accession>A0A9X8UKC5</accession>
<dbReference type="AlphaFoldDB" id="A0A9X8UKC5"/>
<dbReference type="InterPro" id="IPR003594">
    <property type="entry name" value="HATPase_dom"/>
</dbReference>
<feature type="modified residue" description="4-aspartylphosphate" evidence="8">
    <location>
        <position position="593"/>
    </location>
</feature>
<feature type="domain" description="Response regulatory" evidence="10">
    <location>
        <begin position="681"/>
        <end position="802"/>
    </location>
</feature>
<evidence type="ECO:0000256" key="1">
    <source>
        <dbReference type="ARBA" id="ARBA00000085"/>
    </source>
</evidence>
<gene>
    <name evidence="11" type="ORF">EDD78_104133</name>
</gene>
<dbReference type="Gene3D" id="3.40.50.2300">
    <property type="match status" value="2"/>
</dbReference>
<evidence type="ECO:0000313" key="11">
    <source>
        <dbReference type="EMBL" id="TCL43795.1"/>
    </source>
</evidence>
<dbReference type="SUPFAM" id="SSF55785">
    <property type="entry name" value="PYP-like sensor domain (PAS domain)"/>
    <property type="match status" value="2"/>
</dbReference>
<reference evidence="11 12" key="1">
    <citation type="submission" date="2019-03" db="EMBL/GenBank/DDBJ databases">
        <title>Genomic Encyclopedia of Type Strains, Phase IV (KMG-IV): sequencing the most valuable type-strain genomes for metagenomic binning, comparative biology and taxonomic classification.</title>
        <authorList>
            <person name="Goeker M."/>
        </authorList>
    </citation>
    <scope>NUCLEOTIDE SEQUENCE [LARGE SCALE GENOMIC DNA]</scope>
    <source>
        <strain evidence="11 12">DSM 100433</strain>
    </source>
</reference>
<dbReference type="Gene3D" id="1.10.287.130">
    <property type="match status" value="1"/>
</dbReference>
<dbReference type="PROSITE" id="PS50110">
    <property type="entry name" value="RESPONSE_REGULATORY"/>
    <property type="match status" value="2"/>
</dbReference>
<dbReference type="InterPro" id="IPR011006">
    <property type="entry name" value="CheY-like_superfamily"/>
</dbReference>
<evidence type="ECO:0000259" key="9">
    <source>
        <dbReference type="PROSITE" id="PS50109"/>
    </source>
</evidence>
<dbReference type="InterPro" id="IPR001789">
    <property type="entry name" value="Sig_transdc_resp-reg_receiver"/>
</dbReference>
<feature type="modified residue" description="4-aspartylphosphate" evidence="8">
    <location>
        <position position="733"/>
    </location>
</feature>
<evidence type="ECO:0000256" key="2">
    <source>
        <dbReference type="ARBA" id="ARBA00012438"/>
    </source>
</evidence>
<dbReference type="InterPro" id="IPR004358">
    <property type="entry name" value="Sig_transdc_His_kin-like_C"/>
</dbReference>
<evidence type="ECO:0000256" key="6">
    <source>
        <dbReference type="ARBA" id="ARBA00023012"/>
    </source>
</evidence>
<dbReference type="InterPro" id="IPR036890">
    <property type="entry name" value="HATPase_C_sf"/>
</dbReference>
<dbReference type="EMBL" id="SLUK01000004">
    <property type="protein sequence ID" value="TCL43795.1"/>
    <property type="molecule type" value="Genomic_DNA"/>
</dbReference>
<keyword evidence="5 11" id="KW-0418">Kinase</keyword>
<keyword evidence="12" id="KW-1185">Reference proteome</keyword>
<dbReference type="CDD" id="cd00082">
    <property type="entry name" value="HisKA"/>
    <property type="match status" value="1"/>
</dbReference>
<dbReference type="Pfam" id="PF00072">
    <property type="entry name" value="Response_reg"/>
    <property type="match status" value="2"/>
</dbReference>
<dbReference type="Pfam" id="PF00512">
    <property type="entry name" value="HisKA"/>
    <property type="match status" value="1"/>
</dbReference>
<dbReference type="InterPro" id="IPR005467">
    <property type="entry name" value="His_kinase_dom"/>
</dbReference>
<dbReference type="PROSITE" id="PS50109">
    <property type="entry name" value="HIS_KIN"/>
    <property type="match status" value="1"/>
</dbReference>
<evidence type="ECO:0000256" key="5">
    <source>
        <dbReference type="ARBA" id="ARBA00022777"/>
    </source>
</evidence>
<dbReference type="Gene3D" id="3.30.450.20">
    <property type="entry name" value="PAS domain"/>
    <property type="match status" value="2"/>
</dbReference>
<dbReference type="SMART" id="SM00388">
    <property type="entry name" value="HisKA"/>
    <property type="match status" value="1"/>
</dbReference>
<evidence type="ECO:0000256" key="3">
    <source>
        <dbReference type="ARBA" id="ARBA00018672"/>
    </source>
</evidence>
<dbReference type="Pfam" id="PF02518">
    <property type="entry name" value="HATPase_c"/>
    <property type="match status" value="1"/>
</dbReference>
<proteinExistence type="predicted"/>
<dbReference type="GO" id="GO:0000155">
    <property type="term" value="F:phosphorelay sensor kinase activity"/>
    <property type="evidence" value="ECO:0007669"/>
    <property type="project" value="InterPro"/>
</dbReference>